<feature type="signal peptide" evidence="2">
    <location>
        <begin position="1"/>
        <end position="19"/>
    </location>
</feature>
<evidence type="ECO:0000256" key="1">
    <source>
        <dbReference type="ARBA" id="ARBA00022729"/>
    </source>
</evidence>
<sequence length="350" mass="39263">MKQTISIAAAILAVSIAMAGQPCSAQQADKPAAAQAEASDTRSDANVLKLRQQLYERLSIMSEVPWYRIAAIDQYERTLSKAKPKLRPQLGDVSGVFIEEEQWAGPLNPDVSDTSPVSIQWFNGVGRDGDGDGIADRNNDFDLLYSITSRLLQHGGSTEDDFSIGLWDYYRNSRAVQRIQQFAQIYAAHERLDLFEHAFPIPVGSNYSYRSTWGNARSWGGKRSHEGTDIFAPYGIPVRSTCYGIIEVKGWNPYGGWRIGIRDLNNYYHYYAHLQGFDKSIGVGSLVNPGQVIGWVGSSGYGKPGTQGKFPPHLHYGVYRDRGLIEWSFDPYPLLKKWETDERKRLRSNG</sequence>
<dbReference type="PANTHER" id="PTHR21666:SF289">
    <property type="entry name" value="L-ALA--D-GLU ENDOPEPTIDASE"/>
    <property type="match status" value="1"/>
</dbReference>
<evidence type="ECO:0000313" key="5">
    <source>
        <dbReference type="Proteomes" id="UP000600247"/>
    </source>
</evidence>
<dbReference type="SUPFAM" id="SSF51261">
    <property type="entry name" value="Duplicated hybrid motif"/>
    <property type="match status" value="1"/>
</dbReference>
<dbReference type="SUPFAM" id="SSF53955">
    <property type="entry name" value="Lysozyme-like"/>
    <property type="match status" value="1"/>
</dbReference>
<dbReference type="InterPro" id="IPR023346">
    <property type="entry name" value="Lysozyme-like_dom_sf"/>
</dbReference>
<name>A0A917M377_9BACL</name>
<dbReference type="AlphaFoldDB" id="A0A917M377"/>
<reference evidence="4 5" key="1">
    <citation type="journal article" date="2014" name="Int. J. Syst. Evol. Microbiol.">
        <title>Complete genome sequence of Corynebacterium casei LMG S-19264T (=DSM 44701T), isolated from a smear-ripened cheese.</title>
        <authorList>
            <consortium name="US DOE Joint Genome Institute (JGI-PGF)"/>
            <person name="Walter F."/>
            <person name="Albersmeier A."/>
            <person name="Kalinowski J."/>
            <person name="Ruckert C."/>
        </authorList>
    </citation>
    <scope>NUCLEOTIDE SEQUENCE [LARGE SCALE GENOMIC DNA]</scope>
    <source>
        <strain evidence="4 5">CGMCC 1.15286</strain>
    </source>
</reference>
<dbReference type="PANTHER" id="PTHR21666">
    <property type="entry name" value="PEPTIDASE-RELATED"/>
    <property type="match status" value="1"/>
</dbReference>
<evidence type="ECO:0000259" key="3">
    <source>
        <dbReference type="Pfam" id="PF01551"/>
    </source>
</evidence>
<protein>
    <submittedName>
        <fullName evidence="4">L-Ala--D-Glu endopeptidase</fullName>
    </submittedName>
</protein>
<gene>
    <name evidence="4" type="primary">lytH</name>
    <name evidence="4" type="ORF">GCM10010918_35990</name>
</gene>
<dbReference type="InterPro" id="IPR050570">
    <property type="entry name" value="Cell_wall_metabolism_enzyme"/>
</dbReference>
<evidence type="ECO:0000313" key="4">
    <source>
        <dbReference type="EMBL" id="GGG76302.1"/>
    </source>
</evidence>
<comment type="caution">
    <text evidence="4">The sequence shown here is derived from an EMBL/GenBank/DDBJ whole genome shotgun (WGS) entry which is preliminary data.</text>
</comment>
<dbReference type="Pfam" id="PF01551">
    <property type="entry name" value="Peptidase_M23"/>
    <property type="match status" value="1"/>
</dbReference>
<proteinExistence type="predicted"/>
<dbReference type="InterPro" id="IPR016047">
    <property type="entry name" value="M23ase_b-sheet_dom"/>
</dbReference>
<accession>A0A917M377</accession>
<evidence type="ECO:0000256" key="2">
    <source>
        <dbReference type="SAM" id="SignalP"/>
    </source>
</evidence>
<dbReference type="Gene3D" id="2.70.70.10">
    <property type="entry name" value="Glucose Permease (Domain IIA)"/>
    <property type="match status" value="1"/>
</dbReference>
<keyword evidence="5" id="KW-1185">Reference proteome</keyword>
<feature type="chain" id="PRO_5039084898" evidence="2">
    <location>
        <begin position="20"/>
        <end position="350"/>
    </location>
</feature>
<organism evidence="4 5">
    <name type="scientific">Paenibacillus radicis</name>
    <name type="common">ex Gao et al. 2016</name>
    <dbReference type="NCBI Taxonomy" id="1737354"/>
    <lineage>
        <taxon>Bacteria</taxon>
        <taxon>Bacillati</taxon>
        <taxon>Bacillota</taxon>
        <taxon>Bacilli</taxon>
        <taxon>Bacillales</taxon>
        <taxon>Paenibacillaceae</taxon>
        <taxon>Paenibacillus</taxon>
    </lineage>
</organism>
<dbReference type="InterPro" id="IPR011055">
    <property type="entry name" value="Dup_hybrid_motif"/>
</dbReference>
<keyword evidence="1 2" id="KW-0732">Signal</keyword>
<dbReference type="GO" id="GO:0004222">
    <property type="term" value="F:metalloendopeptidase activity"/>
    <property type="evidence" value="ECO:0007669"/>
    <property type="project" value="TreeGrafter"/>
</dbReference>
<feature type="domain" description="M23ase beta-sheet core" evidence="3">
    <location>
        <begin position="224"/>
        <end position="321"/>
    </location>
</feature>
<dbReference type="Proteomes" id="UP000600247">
    <property type="component" value="Unassembled WGS sequence"/>
</dbReference>
<dbReference type="EMBL" id="BMHY01000007">
    <property type="protein sequence ID" value="GGG76302.1"/>
    <property type="molecule type" value="Genomic_DNA"/>
</dbReference>
<dbReference type="CDD" id="cd12797">
    <property type="entry name" value="M23_peptidase"/>
    <property type="match status" value="1"/>
</dbReference>